<gene>
    <name evidence="12" type="ORF">CRENBAI_023429</name>
</gene>
<dbReference type="GO" id="GO:0005737">
    <property type="term" value="C:cytoplasm"/>
    <property type="evidence" value="ECO:0007669"/>
    <property type="project" value="TreeGrafter"/>
</dbReference>
<evidence type="ECO:0000256" key="8">
    <source>
        <dbReference type="ARBA" id="ARBA00022842"/>
    </source>
</evidence>
<feature type="domain" description="Exonuclease" evidence="11">
    <location>
        <begin position="15"/>
        <end position="193"/>
    </location>
</feature>
<dbReference type="Proteomes" id="UP001311232">
    <property type="component" value="Unassembled WGS sequence"/>
</dbReference>
<proteinExistence type="inferred from homology"/>
<keyword evidence="13" id="KW-1185">Reference proteome</keyword>
<dbReference type="SUPFAM" id="SSF53098">
    <property type="entry name" value="Ribonuclease H-like"/>
    <property type="match status" value="1"/>
</dbReference>
<dbReference type="FunFam" id="3.30.420.10:FF:000247">
    <property type="entry name" value="Si:ch1073-296i8.2"/>
    <property type="match status" value="1"/>
</dbReference>
<organism evidence="12 13">
    <name type="scientific">Crenichthys baileyi</name>
    <name type="common">White River springfish</name>
    <dbReference type="NCBI Taxonomy" id="28760"/>
    <lineage>
        <taxon>Eukaryota</taxon>
        <taxon>Metazoa</taxon>
        <taxon>Chordata</taxon>
        <taxon>Craniata</taxon>
        <taxon>Vertebrata</taxon>
        <taxon>Euteleostomi</taxon>
        <taxon>Actinopterygii</taxon>
        <taxon>Neopterygii</taxon>
        <taxon>Teleostei</taxon>
        <taxon>Neoteleostei</taxon>
        <taxon>Acanthomorphata</taxon>
        <taxon>Ovalentaria</taxon>
        <taxon>Atherinomorphae</taxon>
        <taxon>Cyprinodontiformes</taxon>
        <taxon>Goodeidae</taxon>
        <taxon>Crenichthys</taxon>
    </lineage>
</organism>
<dbReference type="Pfam" id="PF00929">
    <property type="entry name" value="RNase_T"/>
    <property type="match status" value="1"/>
</dbReference>
<evidence type="ECO:0000256" key="1">
    <source>
        <dbReference type="ARBA" id="ARBA00000493"/>
    </source>
</evidence>
<sequence length="252" mass="28856">MQPETDEEENSKQHPLVFFDLETTGLGQDCEIIQLAAVSGGHSLNLYIIPRCRIQRGAARLTGFKVRGQRLYLHRQLVFTNSLKEVVVSFITFLQMLGRPLLIGHNIRSFDCPLLARALDELDLRAEFQASVSGCVDTLPLARELLRDRGLQSFRQENLVRELLGINYKAHDALEDVRTLQTLYSFLQPTQDLVCRHKFTLDTMKSKPAVPSSKRKIPLKLPGQRPLLEHFRQTGKETKRHDEVDPLQHEHT</sequence>
<dbReference type="EC" id="3.1.11.2" evidence="3"/>
<accession>A0AAV9QXX2</accession>
<protein>
    <recommendedName>
        <fullName evidence="3">exodeoxyribonuclease III</fullName>
        <ecNumber evidence="3">3.1.11.2</ecNumber>
    </recommendedName>
</protein>
<dbReference type="CDD" id="cd06127">
    <property type="entry name" value="DEDDh"/>
    <property type="match status" value="1"/>
</dbReference>
<dbReference type="InterPro" id="IPR040393">
    <property type="entry name" value="TREX1/2"/>
</dbReference>
<evidence type="ECO:0000256" key="3">
    <source>
        <dbReference type="ARBA" id="ARBA00012115"/>
    </source>
</evidence>
<keyword evidence="8" id="KW-0460">Magnesium</keyword>
<dbReference type="GO" id="GO:0003676">
    <property type="term" value="F:nucleic acid binding"/>
    <property type="evidence" value="ECO:0007669"/>
    <property type="project" value="InterPro"/>
</dbReference>
<evidence type="ECO:0000256" key="10">
    <source>
        <dbReference type="SAM" id="MobiDB-lite"/>
    </source>
</evidence>
<evidence type="ECO:0000256" key="9">
    <source>
        <dbReference type="ARBA" id="ARBA00025769"/>
    </source>
</evidence>
<evidence type="ECO:0000256" key="4">
    <source>
        <dbReference type="ARBA" id="ARBA00022722"/>
    </source>
</evidence>
<dbReference type="Gene3D" id="3.30.420.10">
    <property type="entry name" value="Ribonuclease H-like superfamily/Ribonuclease H"/>
    <property type="match status" value="1"/>
</dbReference>
<dbReference type="EMBL" id="JAHHUM010002662">
    <property type="protein sequence ID" value="KAK5601602.1"/>
    <property type="molecule type" value="Genomic_DNA"/>
</dbReference>
<evidence type="ECO:0000256" key="7">
    <source>
        <dbReference type="ARBA" id="ARBA00022839"/>
    </source>
</evidence>
<keyword evidence="4" id="KW-0540">Nuclease</keyword>
<evidence type="ECO:0000256" key="5">
    <source>
        <dbReference type="ARBA" id="ARBA00022723"/>
    </source>
</evidence>
<dbReference type="InterPro" id="IPR012337">
    <property type="entry name" value="RNaseH-like_sf"/>
</dbReference>
<evidence type="ECO:0000259" key="11">
    <source>
        <dbReference type="SMART" id="SM00479"/>
    </source>
</evidence>
<name>A0AAV9QXX2_9TELE</name>
<comment type="catalytic activity">
    <reaction evidence="1">
        <text>Exonucleolytic cleavage in the 3'- to 5'-direction to yield nucleoside 5'-phosphates.</text>
        <dbReference type="EC" id="3.1.11.2"/>
    </reaction>
</comment>
<comment type="caution">
    <text evidence="12">The sequence shown here is derived from an EMBL/GenBank/DDBJ whole genome shotgun (WGS) entry which is preliminary data.</text>
</comment>
<evidence type="ECO:0000256" key="6">
    <source>
        <dbReference type="ARBA" id="ARBA00022801"/>
    </source>
</evidence>
<dbReference type="AlphaFoldDB" id="A0AAV9QXX2"/>
<dbReference type="PANTHER" id="PTHR13058">
    <property type="entry name" value="THREE PRIME REPAIR EXONUCLEASE 1, 2"/>
    <property type="match status" value="1"/>
</dbReference>
<evidence type="ECO:0000256" key="2">
    <source>
        <dbReference type="ARBA" id="ARBA00001946"/>
    </source>
</evidence>
<keyword evidence="6" id="KW-0378">Hydrolase</keyword>
<dbReference type="GO" id="GO:0006308">
    <property type="term" value="P:DNA catabolic process"/>
    <property type="evidence" value="ECO:0007669"/>
    <property type="project" value="TreeGrafter"/>
</dbReference>
<evidence type="ECO:0000313" key="13">
    <source>
        <dbReference type="Proteomes" id="UP001311232"/>
    </source>
</evidence>
<dbReference type="InterPro" id="IPR013520">
    <property type="entry name" value="Ribonucl_H"/>
</dbReference>
<dbReference type="GO" id="GO:0008311">
    <property type="term" value="F:double-stranded DNA 3'-5' DNA exonuclease activity"/>
    <property type="evidence" value="ECO:0007669"/>
    <property type="project" value="UniProtKB-EC"/>
</dbReference>
<reference evidence="12 13" key="1">
    <citation type="submission" date="2021-06" db="EMBL/GenBank/DDBJ databases">
        <authorList>
            <person name="Palmer J.M."/>
        </authorList>
    </citation>
    <scope>NUCLEOTIDE SEQUENCE [LARGE SCALE GENOMIC DNA]</scope>
    <source>
        <strain evidence="12 13">MEX-2019</strain>
        <tissue evidence="12">Muscle</tissue>
    </source>
</reference>
<dbReference type="InterPro" id="IPR036397">
    <property type="entry name" value="RNaseH_sf"/>
</dbReference>
<feature type="region of interest" description="Disordered" evidence="10">
    <location>
        <begin position="230"/>
        <end position="252"/>
    </location>
</feature>
<dbReference type="SMART" id="SM00479">
    <property type="entry name" value="EXOIII"/>
    <property type="match status" value="1"/>
</dbReference>
<comment type="cofactor">
    <cofactor evidence="2">
        <name>Mg(2+)</name>
        <dbReference type="ChEBI" id="CHEBI:18420"/>
    </cofactor>
</comment>
<evidence type="ECO:0000313" key="12">
    <source>
        <dbReference type="EMBL" id="KAK5601602.1"/>
    </source>
</evidence>
<comment type="similarity">
    <text evidence="9">Belongs to the exonuclease superfamily. TREX family.</text>
</comment>
<dbReference type="PANTHER" id="PTHR13058:SF22">
    <property type="entry name" value="EXODEOXYRIBONUCLEASE III"/>
    <property type="match status" value="1"/>
</dbReference>
<dbReference type="GO" id="GO:0046872">
    <property type="term" value="F:metal ion binding"/>
    <property type="evidence" value="ECO:0007669"/>
    <property type="project" value="UniProtKB-KW"/>
</dbReference>
<keyword evidence="5" id="KW-0479">Metal-binding</keyword>
<keyword evidence="7" id="KW-0269">Exonuclease</keyword>